<sequence>MSTTAPAATTALPPGVRVFERGWLSSNNVLIDGPEGATLVDSGYASHAAQTVALVEQALQGRPLRRLLNTHLHSDHCGGNAALQARFAGVQTWIPPGQAEAARAWDEAALSFRATGQRCPRFAFDALLQPGQALALGGHAWQIHAAPGHDPHAVLLFEPQRRLLISGDALWPNGFGVVFPELDGEPGFAEVAATLDAIEALQPLLVIPGHGALIAGAPAVALALERARSRLAQFATQPERHREYAIKVLLKFRLIEWQSAALSDFLAWAEGTPYLQHLHRRHGAGQGLRPWVQQRIDELVRSQAARLELGPDGPVLLDA</sequence>
<dbReference type="PANTHER" id="PTHR42951:SF4">
    <property type="entry name" value="ACYL-COENZYME A THIOESTERASE MBLAC2"/>
    <property type="match status" value="1"/>
</dbReference>
<dbReference type="InterPro" id="IPR036866">
    <property type="entry name" value="RibonucZ/Hydroxyglut_hydro"/>
</dbReference>
<dbReference type="GO" id="GO:0017001">
    <property type="term" value="P:antibiotic catabolic process"/>
    <property type="evidence" value="ECO:0007669"/>
    <property type="project" value="UniProtKB-ARBA"/>
</dbReference>
<dbReference type="InterPro" id="IPR001279">
    <property type="entry name" value="Metallo-B-lactamas"/>
</dbReference>
<comment type="similarity">
    <text evidence="1">Belongs to the metallo-beta-lactamase superfamily. Class-B beta-lactamase family.</text>
</comment>
<dbReference type="CDD" id="cd06262">
    <property type="entry name" value="metallo-hydrolase-like_MBL-fold"/>
    <property type="match status" value="1"/>
</dbReference>
<keyword evidence="3" id="KW-0378">Hydrolase</keyword>
<dbReference type="Proteomes" id="UP000066014">
    <property type="component" value="Chromosome"/>
</dbReference>
<protein>
    <submittedName>
        <fullName evidence="3">Zn-dependent hydrolase, including glyoxylase</fullName>
    </submittedName>
</protein>
<accession>A0A060NWV1</accession>
<evidence type="ECO:0000256" key="1">
    <source>
        <dbReference type="ARBA" id="ARBA00005250"/>
    </source>
</evidence>
<dbReference type="GO" id="GO:0016787">
    <property type="term" value="F:hydrolase activity"/>
    <property type="evidence" value="ECO:0007669"/>
    <property type="project" value="UniProtKB-KW"/>
</dbReference>
<dbReference type="Pfam" id="PF00753">
    <property type="entry name" value="Lactamase_B"/>
    <property type="match status" value="1"/>
</dbReference>
<dbReference type="EMBL" id="AP014569">
    <property type="protein sequence ID" value="BAO84028.1"/>
    <property type="molecule type" value="Genomic_DNA"/>
</dbReference>
<dbReference type="Gene3D" id="3.60.15.10">
    <property type="entry name" value="Ribonuclease Z/Hydroxyacylglutathione hydrolase-like"/>
    <property type="match status" value="1"/>
</dbReference>
<dbReference type="SMART" id="SM00849">
    <property type="entry name" value="Lactamase_B"/>
    <property type="match status" value="1"/>
</dbReference>
<gene>
    <name evidence="3" type="ORF">SMCB_1800</name>
</gene>
<dbReference type="OrthoDB" id="2971563at2"/>
<keyword evidence="4" id="KW-1185">Reference proteome</keyword>
<evidence type="ECO:0000313" key="3">
    <source>
        <dbReference type="EMBL" id="BAO84028.1"/>
    </source>
</evidence>
<dbReference type="SUPFAM" id="SSF56281">
    <property type="entry name" value="Metallo-hydrolase/oxidoreductase"/>
    <property type="match status" value="1"/>
</dbReference>
<organism evidence="3 4">
    <name type="scientific">Serpentinimonas maccroryi</name>
    <dbReference type="NCBI Taxonomy" id="1458426"/>
    <lineage>
        <taxon>Bacteria</taxon>
        <taxon>Pseudomonadati</taxon>
        <taxon>Pseudomonadota</taxon>
        <taxon>Betaproteobacteria</taxon>
        <taxon>Burkholderiales</taxon>
        <taxon>Comamonadaceae</taxon>
        <taxon>Serpentinimonas</taxon>
    </lineage>
</organism>
<dbReference type="HOGENOM" id="CLU_056720_0_0_4"/>
<evidence type="ECO:0000313" key="4">
    <source>
        <dbReference type="Proteomes" id="UP000066014"/>
    </source>
</evidence>
<reference evidence="3 4" key="1">
    <citation type="journal article" date="2014" name="Nat. Commun.">
        <title>Physiological and genomic features of highly alkaliphilic hydrogen-utilizing Betaproteobacteria from a continental serpentinizing site.</title>
        <authorList>
            <person name="Suzuki S."/>
            <person name="Kuenen J.G."/>
            <person name="Schipper K."/>
            <person name="van der Velde S."/>
            <person name="Ishii S."/>
            <person name="Wu A."/>
            <person name="Sorokin D.Y."/>
            <person name="Tenney A."/>
            <person name="Meng X.Y."/>
            <person name="Morrill P.L."/>
            <person name="Kamagata Y."/>
            <person name="Muyzer G."/>
            <person name="Nealson K.H."/>
        </authorList>
    </citation>
    <scope>NUCLEOTIDE SEQUENCE [LARGE SCALE GENOMIC DNA]</scope>
    <source>
        <strain evidence="3 4">B1</strain>
    </source>
</reference>
<proteinExistence type="inferred from homology"/>
<dbReference type="InterPro" id="IPR050855">
    <property type="entry name" value="NDM-1-like"/>
</dbReference>
<dbReference type="PANTHER" id="PTHR42951">
    <property type="entry name" value="METALLO-BETA-LACTAMASE DOMAIN-CONTAINING"/>
    <property type="match status" value="1"/>
</dbReference>
<name>A0A060NWV1_9BURK</name>
<dbReference type="AlphaFoldDB" id="A0A060NWV1"/>
<feature type="domain" description="Metallo-beta-lactamase" evidence="2">
    <location>
        <begin position="25"/>
        <end position="210"/>
    </location>
</feature>
<dbReference type="KEGG" id="cbab:SMCB_1800"/>
<dbReference type="STRING" id="1458426.SMCB_1800"/>
<evidence type="ECO:0000259" key="2">
    <source>
        <dbReference type="SMART" id="SM00849"/>
    </source>
</evidence>